<protein>
    <submittedName>
        <fullName evidence="1">Uncharacterized protein</fullName>
    </submittedName>
</protein>
<evidence type="ECO:0000313" key="1">
    <source>
        <dbReference type="EnsemblMetazoa" id="G4969.1:cds"/>
    </source>
</evidence>
<dbReference type="EnsemblMetazoa" id="G4969.1">
    <property type="protein sequence ID" value="G4969.1:cds"/>
    <property type="gene ID" value="G4969"/>
</dbReference>
<reference evidence="1" key="1">
    <citation type="submission" date="2022-08" db="UniProtKB">
        <authorList>
            <consortium name="EnsemblMetazoa"/>
        </authorList>
    </citation>
    <scope>IDENTIFICATION</scope>
    <source>
        <strain evidence="1">05x7-T-G4-1.051#20</strain>
    </source>
</reference>
<dbReference type="AlphaFoldDB" id="A0A8W8N1Y8"/>
<keyword evidence="2" id="KW-1185">Reference proteome</keyword>
<dbReference type="Proteomes" id="UP000005408">
    <property type="component" value="Unassembled WGS sequence"/>
</dbReference>
<proteinExistence type="predicted"/>
<accession>A0A8W8N1Y8</accession>
<sequence>KLPIEIGRWFNIPRENRICKLCTCNEIGDEFHYLFKCTDVYISNSRVRCLPKYFITNPNVVKFEKLFNVTNINQLTNICKLLDTIFERVSSLG</sequence>
<evidence type="ECO:0000313" key="2">
    <source>
        <dbReference type="Proteomes" id="UP000005408"/>
    </source>
</evidence>
<organism evidence="1 2">
    <name type="scientific">Magallana gigas</name>
    <name type="common">Pacific oyster</name>
    <name type="synonym">Crassostrea gigas</name>
    <dbReference type="NCBI Taxonomy" id="29159"/>
    <lineage>
        <taxon>Eukaryota</taxon>
        <taxon>Metazoa</taxon>
        <taxon>Spiralia</taxon>
        <taxon>Lophotrochozoa</taxon>
        <taxon>Mollusca</taxon>
        <taxon>Bivalvia</taxon>
        <taxon>Autobranchia</taxon>
        <taxon>Pteriomorphia</taxon>
        <taxon>Ostreida</taxon>
        <taxon>Ostreoidea</taxon>
        <taxon>Ostreidae</taxon>
        <taxon>Magallana</taxon>
    </lineage>
</organism>
<name>A0A8W8N1Y8_MAGGI</name>